<evidence type="ECO:0000256" key="1">
    <source>
        <dbReference type="ARBA" id="ARBA00022729"/>
    </source>
</evidence>
<dbReference type="InterPro" id="IPR001638">
    <property type="entry name" value="Solute-binding_3/MltF_N"/>
</dbReference>
<dbReference type="PANTHER" id="PTHR35936:SF6">
    <property type="entry name" value="AMINO ACID ABC TRANSPORTER SUBSTRATE-BINDING PAAT FAMILY PROTEIN"/>
    <property type="match status" value="1"/>
</dbReference>
<evidence type="ECO:0000313" key="6">
    <source>
        <dbReference type="Proteomes" id="UP001056201"/>
    </source>
</evidence>
<evidence type="ECO:0000256" key="2">
    <source>
        <dbReference type="SAM" id="MobiDB-lite"/>
    </source>
</evidence>
<feature type="signal peptide" evidence="3">
    <location>
        <begin position="1"/>
        <end position="40"/>
    </location>
</feature>
<dbReference type="Gene3D" id="3.40.190.10">
    <property type="entry name" value="Periplasmic binding protein-like II"/>
    <property type="match status" value="2"/>
</dbReference>
<dbReference type="EMBL" id="CP097636">
    <property type="protein sequence ID" value="URI09051.1"/>
    <property type="molecule type" value="Genomic_DNA"/>
</dbReference>
<dbReference type="Proteomes" id="UP001056201">
    <property type="component" value="Chromosome 2"/>
</dbReference>
<keyword evidence="1 3" id="KW-0732">Signal</keyword>
<protein>
    <submittedName>
        <fullName evidence="5">Transporter substrate-binding domain-containing protein</fullName>
    </submittedName>
</protein>
<feature type="chain" id="PRO_5045621824" evidence="3">
    <location>
        <begin position="41"/>
        <end position="278"/>
    </location>
</feature>
<keyword evidence="6" id="KW-1185">Reference proteome</keyword>
<reference evidence="5" key="1">
    <citation type="submission" date="2022-05" db="EMBL/GenBank/DDBJ databases">
        <title>An RpoN-dependent PEP-CTERM gene is involved in floc formation of an Aquincola tertiaricarbonis strain.</title>
        <authorList>
            <person name="Qiu D."/>
            <person name="Xia M."/>
        </authorList>
    </citation>
    <scope>NUCLEOTIDE SEQUENCE</scope>
    <source>
        <strain evidence="5">RN12</strain>
    </source>
</reference>
<organism evidence="5 6">
    <name type="scientific">Aquincola tertiaricarbonis</name>
    <dbReference type="NCBI Taxonomy" id="391953"/>
    <lineage>
        <taxon>Bacteria</taxon>
        <taxon>Pseudomonadati</taxon>
        <taxon>Pseudomonadota</taxon>
        <taxon>Betaproteobacteria</taxon>
        <taxon>Burkholderiales</taxon>
        <taxon>Sphaerotilaceae</taxon>
        <taxon>Aquincola</taxon>
    </lineage>
</organism>
<gene>
    <name evidence="5" type="ORF">MW290_26140</name>
</gene>
<evidence type="ECO:0000256" key="3">
    <source>
        <dbReference type="SAM" id="SignalP"/>
    </source>
</evidence>
<feature type="domain" description="Solute-binding protein family 3/N-terminal" evidence="4">
    <location>
        <begin position="52"/>
        <end position="269"/>
    </location>
</feature>
<dbReference type="Pfam" id="PF00497">
    <property type="entry name" value="SBP_bac_3"/>
    <property type="match status" value="1"/>
</dbReference>
<accession>A0ABY4SDD5</accession>
<proteinExistence type="predicted"/>
<dbReference type="RefSeq" id="WP_250197268.1">
    <property type="nucleotide sequence ID" value="NZ_CP097636.1"/>
</dbReference>
<dbReference type="SUPFAM" id="SSF53850">
    <property type="entry name" value="Periplasmic binding protein-like II"/>
    <property type="match status" value="1"/>
</dbReference>
<evidence type="ECO:0000259" key="4">
    <source>
        <dbReference type="Pfam" id="PF00497"/>
    </source>
</evidence>
<name>A0ABY4SDD5_AQUTE</name>
<feature type="region of interest" description="Disordered" evidence="2">
    <location>
        <begin position="1"/>
        <end position="20"/>
    </location>
</feature>
<evidence type="ECO:0000313" key="5">
    <source>
        <dbReference type="EMBL" id="URI09051.1"/>
    </source>
</evidence>
<sequence length="278" mass="30567">MPIPNAAQIAPHTPPRGPTRCRRRTAMAVALWLAAGLALAAPKPPAPTETVTIAGEDDWAPYSHVPPGSSQPVGLAVDIVREAFATQGIAVRFVGVPFARCLYLAKVGRVAGCFDATLVDDLRDDYHWHPTPMFHEELAIFGRTADRHADVTLADLEGRTVGYTLGYTYPASFRQNPRIRKVEAKSDQQLLEMLRSGRVDFILINTLPAWLRMSTQPALRQAVGRVGVVSQDGFWVAFTRATPDGERLSQRFEQGLAVLRANGRLAEMQAALRRRLGH</sequence>
<dbReference type="PANTHER" id="PTHR35936">
    <property type="entry name" value="MEMBRANE-BOUND LYTIC MUREIN TRANSGLYCOSYLASE F"/>
    <property type="match status" value="1"/>
</dbReference>